<evidence type="ECO:0000313" key="3">
    <source>
        <dbReference type="Proteomes" id="UP001268819"/>
    </source>
</evidence>
<keyword evidence="3" id="KW-1185">Reference proteome</keyword>
<comment type="caution">
    <text evidence="2">The sequence shown here is derived from an EMBL/GenBank/DDBJ whole genome shotgun (WGS) entry which is preliminary data.</text>
</comment>
<sequence length="52" mass="5168">MTHGEAREVAGDRVDARAGAPHSPWDVEDGEPALAQGQVAVAVAGGLPGHPG</sequence>
<protein>
    <submittedName>
        <fullName evidence="2">Uncharacterized protein</fullName>
    </submittedName>
</protein>
<feature type="compositionally biased region" description="Basic and acidic residues" evidence="1">
    <location>
        <begin position="1"/>
        <end position="16"/>
    </location>
</feature>
<reference evidence="2 3" key="1">
    <citation type="submission" date="2023-07" db="EMBL/GenBank/DDBJ databases">
        <title>Sequencing the genomes of 1000 actinobacteria strains.</title>
        <authorList>
            <person name="Klenk H.-P."/>
        </authorList>
    </citation>
    <scope>NUCLEOTIDE SEQUENCE [LARGE SCALE GENOMIC DNA]</scope>
    <source>
        <strain evidence="2 3">DSM 43749</strain>
    </source>
</reference>
<evidence type="ECO:0000256" key="1">
    <source>
        <dbReference type="SAM" id="MobiDB-lite"/>
    </source>
</evidence>
<name>A0ABU1PQ52_9PSEU</name>
<accession>A0ABU1PQ52</accession>
<gene>
    <name evidence="2" type="ORF">J2S66_000747</name>
</gene>
<dbReference type="EMBL" id="JAVDSG010000001">
    <property type="protein sequence ID" value="MDR6592363.1"/>
    <property type="molecule type" value="Genomic_DNA"/>
</dbReference>
<evidence type="ECO:0000313" key="2">
    <source>
        <dbReference type="EMBL" id="MDR6592363.1"/>
    </source>
</evidence>
<dbReference type="Proteomes" id="UP001268819">
    <property type="component" value="Unassembled WGS sequence"/>
</dbReference>
<feature type="region of interest" description="Disordered" evidence="1">
    <location>
        <begin position="1"/>
        <end position="30"/>
    </location>
</feature>
<organism evidence="2 3">
    <name type="scientific">Saccharothrix longispora</name>
    <dbReference type="NCBI Taxonomy" id="33920"/>
    <lineage>
        <taxon>Bacteria</taxon>
        <taxon>Bacillati</taxon>
        <taxon>Actinomycetota</taxon>
        <taxon>Actinomycetes</taxon>
        <taxon>Pseudonocardiales</taxon>
        <taxon>Pseudonocardiaceae</taxon>
        <taxon>Saccharothrix</taxon>
    </lineage>
</organism>
<proteinExistence type="predicted"/>